<sequence length="579" mass="63650">MDRERDSSGNRAGEHKRIGRRQFLTGMVTAGAALIAGRWLKERLFDSGGAAEPAHIVVSRGEALFVTLADFGADPTGVTDSSDAFARALDYIEQATAANPAASVLEDHTRRGRARLIIPEGCYSISKPEALMRRSYRTRTLGLTIQGAGRGVTQIIYRNKAKNKYLLYNEDAWMFVSISDIEFISVEPGNNFMYSHASGGAQNYSFERCVWNGEWNDIFRLEGSNNNSEMTWYHCNFSGSIKRGVYVPAAGGSDQFLNYNFFACQFEVSAGDYLVFERGGNINVWGGSLIHTDKDQGGTFFKLLNGSHAFGVQRFLCIGARFEHRGPGSRLIECEWNDGTVSFISCDTASQSFRLAPVVNAVFTSANQKMPSILFHMCVLAGKHEYRYGSGSWNAPHNVAYENCEFSQAASAQDVIVWTSEPGVGKGGRPMIQFRNCRGANADAETAFFDSDLGYRNSNRAQLSRKVVSVKNSEGAFPAAGGQETFKLPLGAVILNIRIFCKQGEIKEGQAARYWLETAEPVPTELASVDVASGRDGFNVNQDTLFECDTDERRTIRLCAGAEVAEAVRAACCFVEYIG</sequence>
<dbReference type="InterPro" id="IPR011050">
    <property type="entry name" value="Pectin_lyase_fold/virulence"/>
</dbReference>
<keyword evidence="3" id="KW-1185">Reference proteome</keyword>
<dbReference type="PROSITE" id="PS51318">
    <property type="entry name" value="TAT"/>
    <property type="match status" value="1"/>
</dbReference>
<dbReference type="InterPro" id="IPR012334">
    <property type="entry name" value="Pectin_lyas_fold"/>
</dbReference>
<feature type="domain" description="Rhamnogalacturonase A/B/Epimerase-like pectate lyase" evidence="1">
    <location>
        <begin position="68"/>
        <end position="171"/>
    </location>
</feature>
<dbReference type="InterPro" id="IPR006311">
    <property type="entry name" value="TAT_signal"/>
</dbReference>
<evidence type="ECO:0000259" key="1">
    <source>
        <dbReference type="Pfam" id="PF12708"/>
    </source>
</evidence>
<gene>
    <name evidence="2" type="ORF">ACFPOF_19965</name>
</gene>
<dbReference type="EMBL" id="JBHSMI010000028">
    <property type="protein sequence ID" value="MFC5405025.1"/>
    <property type="molecule type" value="Genomic_DNA"/>
</dbReference>
<dbReference type="InterPro" id="IPR024535">
    <property type="entry name" value="RHGA/B-epi-like_pectate_lyase"/>
</dbReference>
<accession>A0ABW0HUX8</accession>
<evidence type="ECO:0000313" key="2">
    <source>
        <dbReference type="EMBL" id="MFC5405025.1"/>
    </source>
</evidence>
<reference evidence="3" key="1">
    <citation type="journal article" date="2019" name="Int. J. Syst. Evol. Microbiol.">
        <title>The Global Catalogue of Microorganisms (GCM) 10K type strain sequencing project: providing services to taxonomists for standard genome sequencing and annotation.</title>
        <authorList>
            <consortium name="The Broad Institute Genomics Platform"/>
            <consortium name="The Broad Institute Genome Sequencing Center for Infectious Disease"/>
            <person name="Wu L."/>
            <person name="Ma J."/>
        </authorList>
    </citation>
    <scope>NUCLEOTIDE SEQUENCE [LARGE SCALE GENOMIC DNA]</scope>
    <source>
        <strain evidence="3">CGMCC 1.18575</strain>
    </source>
</reference>
<dbReference type="SUPFAM" id="SSF51126">
    <property type="entry name" value="Pectin lyase-like"/>
    <property type="match status" value="1"/>
</dbReference>
<comment type="caution">
    <text evidence="2">The sequence shown here is derived from an EMBL/GenBank/DDBJ whole genome shotgun (WGS) entry which is preliminary data.</text>
</comment>
<protein>
    <submittedName>
        <fullName evidence="2">Glycosyl hydrolase family 28-related protein</fullName>
    </submittedName>
</protein>
<dbReference type="Proteomes" id="UP001596113">
    <property type="component" value="Unassembled WGS sequence"/>
</dbReference>
<organism evidence="2 3">
    <name type="scientific">Cohnella soli</name>
    <dbReference type="NCBI Taxonomy" id="425005"/>
    <lineage>
        <taxon>Bacteria</taxon>
        <taxon>Bacillati</taxon>
        <taxon>Bacillota</taxon>
        <taxon>Bacilli</taxon>
        <taxon>Bacillales</taxon>
        <taxon>Paenibacillaceae</taxon>
        <taxon>Cohnella</taxon>
    </lineage>
</organism>
<dbReference type="Gene3D" id="2.160.20.10">
    <property type="entry name" value="Single-stranded right-handed beta-helix, Pectin lyase-like"/>
    <property type="match status" value="1"/>
</dbReference>
<keyword evidence="2" id="KW-0378">Hydrolase</keyword>
<evidence type="ECO:0000313" key="3">
    <source>
        <dbReference type="Proteomes" id="UP001596113"/>
    </source>
</evidence>
<dbReference type="Pfam" id="PF12708">
    <property type="entry name" value="Pect-lyase_RHGA_epim"/>
    <property type="match status" value="1"/>
</dbReference>
<name>A0ABW0HUX8_9BACL</name>
<dbReference type="RefSeq" id="WP_378135843.1">
    <property type="nucleotide sequence ID" value="NZ_JBHSMI010000028.1"/>
</dbReference>
<dbReference type="GO" id="GO:0016787">
    <property type="term" value="F:hydrolase activity"/>
    <property type="evidence" value="ECO:0007669"/>
    <property type="project" value="UniProtKB-KW"/>
</dbReference>
<proteinExistence type="predicted"/>